<dbReference type="EMBL" id="MN739467">
    <property type="protein sequence ID" value="QHT06204.1"/>
    <property type="molecule type" value="Genomic_DNA"/>
</dbReference>
<dbReference type="AlphaFoldDB" id="A0A6C0CR89"/>
<protein>
    <submittedName>
        <fullName evidence="2">Uncharacterized protein</fullName>
    </submittedName>
</protein>
<evidence type="ECO:0000313" key="2">
    <source>
        <dbReference type="EMBL" id="QHT06204.1"/>
    </source>
</evidence>
<name>A0A6C0CR89_9ZZZZ</name>
<accession>A0A6C0CR89</accession>
<organism evidence="2">
    <name type="scientific">viral metagenome</name>
    <dbReference type="NCBI Taxonomy" id="1070528"/>
    <lineage>
        <taxon>unclassified sequences</taxon>
        <taxon>metagenomes</taxon>
        <taxon>organismal metagenomes</taxon>
    </lineage>
</organism>
<feature type="region of interest" description="Disordered" evidence="1">
    <location>
        <begin position="80"/>
        <end position="118"/>
    </location>
</feature>
<reference evidence="2" key="1">
    <citation type="journal article" date="2020" name="Nature">
        <title>Giant virus diversity and host interactions through global metagenomics.</title>
        <authorList>
            <person name="Schulz F."/>
            <person name="Roux S."/>
            <person name="Paez-Espino D."/>
            <person name="Jungbluth S."/>
            <person name="Walsh D.A."/>
            <person name="Denef V.J."/>
            <person name="McMahon K.D."/>
            <person name="Konstantinidis K.T."/>
            <person name="Eloe-Fadrosh E.A."/>
            <person name="Kyrpides N.C."/>
            <person name="Woyke T."/>
        </authorList>
    </citation>
    <scope>NUCLEOTIDE SEQUENCE</scope>
    <source>
        <strain evidence="2">GVMAG-M-3300021425-30</strain>
    </source>
</reference>
<sequence length="118" mass="13596">MAALSYGDYKAILRFYDIDYSRMKNKQVKTIAESALANKLCRCIKKVDPKDESRSIGICTDSVIRKKGLSISGFTCKKKPRLKTNRKTKKKLSKIGKRVQSKPAKRRKKNKSKTRNKR</sequence>
<evidence type="ECO:0000256" key="1">
    <source>
        <dbReference type="SAM" id="MobiDB-lite"/>
    </source>
</evidence>
<proteinExistence type="predicted"/>